<sequence>MNMAQHFDYSDDPGFYRQLARLVSSTGCATFAAQMLELVHAQVPIHGIDLSEWTLDLRESTIIDINVLGTAGLQQELALVPNHPLLPSILHMQDPLLIQLKTTPSKQHPQRSTHQCNLVSSSGDRRRVICFHRLMTERAFSLAELSVLKSLSDMLLPLVEQHAQSLAQQASVQDTGSETEAGSLDQVFSIKLAQEAVTLSAREQEVCIGLLTGGTVSEMAQRLNVKNSSVETYLKRATAKLGVSGRHGLARWIAER</sequence>
<dbReference type="InterPro" id="IPR000792">
    <property type="entry name" value="Tscrpt_reg_LuxR_C"/>
</dbReference>
<dbReference type="Gene3D" id="1.10.10.10">
    <property type="entry name" value="Winged helix-like DNA-binding domain superfamily/Winged helix DNA-binding domain"/>
    <property type="match status" value="1"/>
</dbReference>
<dbReference type="PROSITE" id="PS50043">
    <property type="entry name" value="HTH_LUXR_2"/>
    <property type="match status" value="1"/>
</dbReference>
<dbReference type="Pfam" id="PF00196">
    <property type="entry name" value="GerE"/>
    <property type="match status" value="1"/>
</dbReference>
<dbReference type="GO" id="GO:0006355">
    <property type="term" value="P:regulation of DNA-templated transcription"/>
    <property type="evidence" value="ECO:0007669"/>
    <property type="project" value="InterPro"/>
</dbReference>
<gene>
    <name evidence="2" type="ORF">BW686_04085</name>
</gene>
<dbReference type="InterPro" id="IPR036388">
    <property type="entry name" value="WH-like_DNA-bd_sf"/>
</dbReference>
<evidence type="ECO:0000259" key="1">
    <source>
        <dbReference type="PROSITE" id="PS50043"/>
    </source>
</evidence>
<dbReference type="RefSeq" id="WP_084914484.1">
    <property type="nucleotide sequence ID" value="NZ_MTSA01000003.1"/>
</dbReference>
<evidence type="ECO:0000313" key="2">
    <source>
        <dbReference type="EMBL" id="OUM08509.1"/>
    </source>
</evidence>
<proteinExistence type="predicted"/>
<organism evidence="2 3">
    <name type="scientific">Pseudomonas syringae</name>
    <dbReference type="NCBI Taxonomy" id="317"/>
    <lineage>
        <taxon>Bacteria</taxon>
        <taxon>Pseudomonadati</taxon>
        <taxon>Pseudomonadota</taxon>
        <taxon>Gammaproteobacteria</taxon>
        <taxon>Pseudomonadales</taxon>
        <taxon>Pseudomonadaceae</taxon>
        <taxon>Pseudomonas</taxon>
    </lineage>
</organism>
<reference evidence="2 3" key="1">
    <citation type="submission" date="2017-01" db="EMBL/GenBank/DDBJ databases">
        <authorList>
            <person name="Mah S.A."/>
            <person name="Swanson W.J."/>
            <person name="Moy G.W."/>
            <person name="Vacquier V.D."/>
        </authorList>
    </citation>
    <scope>NUCLEOTIDE SEQUENCE [LARGE SCALE GENOMIC DNA]</scope>
    <source>
        <strain evidence="2">PDD-32b-74</strain>
    </source>
</reference>
<dbReference type="GO" id="GO:0003677">
    <property type="term" value="F:DNA binding"/>
    <property type="evidence" value="ECO:0007669"/>
    <property type="project" value="InterPro"/>
</dbReference>
<comment type="caution">
    <text evidence="2">The sequence shown here is derived from an EMBL/GenBank/DDBJ whole genome shotgun (WGS) entry which is preliminary data.</text>
</comment>
<dbReference type="EMBL" id="MTSA01000003">
    <property type="protein sequence ID" value="OUM08509.1"/>
    <property type="molecule type" value="Genomic_DNA"/>
</dbReference>
<dbReference type="AlphaFoldDB" id="A0A244EVF5"/>
<protein>
    <submittedName>
        <fullName evidence="2">Helix-turn-helix transcriptional regulator</fullName>
    </submittedName>
</protein>
<dbReference type="InterPro" id="IPR016032">
    <property type="entry name" value="Sig_transdc_resp-reg_C-effctor"/>
</dbReference>
<dbReference type="OrthoDB" id="6937102at2"/>
<dbReference type="SMART" id="SM00421">
    <property type="entry name" value="HTH_LUXR"/>
    <property type="match status" value="1"/>
</dbReference>
<dbReference type="SUPFAM" id="SSF46894">
    <property type="entry name" value="C-terminal effector domain of the bipartite response regulators"/>
    <property type="match status" value="1"/>
</dbReference>
<name>A0A244EVF5_PSESX</name>
<dbReference type="Proteomes" id="UP000195128">
    <property type="component" value="Unassembled WGS sequence"/>
</dbReference>
<feature type="domain" description="HTH luxR-type" evidence="1">
    <location>
        <begin position="192"/>
        <end position="256"/>
    </location>
</feature>
<accession>A0A244EVF5</accession>
<evidence type="ECO:0000313" key="3">
    <source>
        <dbReference type="Proteomes" id="UP000195128"/>
    </source>
</evidence>